<comment type="caution">
    <text evidence="1">The sequence shown here is derived from an EMBL/GenBank/DDBJ whole genome shotgun (WGS) entry which is preliminary data.</text>
</comment>
<proteinExistence type="predicted"/>
<protein>
    <submittedName>
        <fullName evidence="1">7869_t:CDS:1</fullName>
    </submittedName>
</protein>
<dbReference type="Proteomes" id="UP000789739">
    <property type="component" value="Unassembled WGS sequence"/>
</dbReference>
<dbReference type="OrthoDB" id="6109at2759"/>
<evidence type="ECO:0000313" key="1">
    <source>
        <dbReference type="EMBL" id="CAG8483611.1"/>
    </source>
</evidence>
<reference evidence="1" key="1">
    <citation type="submission" date="2021-06" db="EMBL/GenBank/DDBJ databases">
        <authorList>
            <person name="Kallberg Y."/>
            <person name="Tangrot J."/>
            <person name="Rosling A."/>
        </authorList>
    </citation>
    <scope>NUCLEOTIDE SEQUENCE</scope>
    <source>
        <strain evidence="1">BR232B</strain>
    </source>
</reference>
<accession>A0A9N8ZEA7</accession>
<name>A0A9N8ZEA7_9GLOM</name>
<dbReference type="AlphaFoldDB" id="A0A9N8ZEA7"/>
<dbReference type="EMBL" id="CAJVPI010000118">
    <property type="protein sequence ID" value="CAG8483611.1"/>
    <property type="molecule type" value="Genomic_DNA"/>
</dbReference>
<keyword evidence="2" id="KW-1185">Reference proteome</keyword>
<gene>
    <name evidence="1" type="ORF">PBRASI_LOCUS1715</name>
</gene>
<organism evidence="1 2">
    <name type="scientific">Paraglomus brasilianum</name>
    <dbReference type="NCBI Taxonomy" id="144538"/>
    <lineage>
        <taxon>Eukaryota</taxon>
        <taxon>Fungi</taxon>
        <taxon>Fungi incertae sedis</taxon>
        <taxon>Mucoromycota</taxon>
        <taxon>Glomeromycotina</taxon>
        <taxon>Glomeromycetes</taxon>
        <taxon>Paraglomerales</taxon>
        <taxon>Paraglomeraceae</taxon>
        <taxon>Paraglomus</taxon>
    </lineage>
</organism>
<sequence length="270" mass="30786">MATEEREAGRLLMVTEEMEIISTITTRRPLEPIWAGTMNLRLFCPILRSTCSTESTAYHSNSIGKVNEGRLEHSQTSRKRVEGLPSVRKLYRPAEWDIVVWPLGNFIEREDGTLDVSIGIITPISEKMYKRMQSLCAQMVNGIRLPPLKFPINSVAYTLTTLFQMPAQLYFKFYWIHERDGLETVDLGKVLLIKRGYVGVKWNAGKPGEDGGCPRAFMYTRSLRYDKEPDYDINPRHADATNNANPRHNINPRHANAINNANIKHQPTGI</sequence>
<evidence type="ECO:0000313" key="2">
    <source>
        <dbReference type="Proteomes" id="UP000789739"/>
    </source>
</evidence>